<dbReference type="KEGG" id="aly:9323556"/>
<gene>
    <name evidence="2" type="primary">LCR64</name>
    <name evidence="2" type="ORF">ARALYDRAFT_895219</name>
</gene>
<dbReference type="AlphaFoldDB" id="D7KRJ9"/>
<dbReference type="HOGENOM" id="CLU_196273_0_0_1"/>
<dbReference type="STRING" id="81972.D7KRJ9"/>
<keyword evidence="3" id="KW-1185">Reference proteome</keyword>
<accession>D7KRJ9</accession>
<evidence type="ECO:0000256" key="1">
    <source>
        <dbReference type="SAM" id="SignalP"/>
    </source>
</evidence>
<reference evidence="3" key="1">
    <citation type="journal article" date="2011" name="Nat. Genet.">
        <title>The Arabidopsis lyrata genome sequence and the basis of rapid genome size change.</title>
        <authorList>
            <person name="Hu T.T."/>
            <person name="Pattyn P."/>
            <person name="Bakker E.G."/>
            <person name="Cao J."/>
            <person name="Cheng J.-F."/>
            <person name="Clark R.M."/>
            <person name="Fahlgren N."/>
            <person name="Fawcett J.A."/>
            <person name="Grimwood J."/>
            <person name="Gundlach H."/>
            <person name="Haberer G."/>
            <person name="Hollister J.D."/>
            <person name="Ossowski S."/>
            <person name="Ottilar R.P."/>
            <person name="Salamov A.A."/>
            <person name="Schneeberger K."/>
            <person name="Spannagl M."/>
            <person name="Wang X."/>
            <person name="Yang L."/>
            <person name="Nasrallah M.E."/>
            <person name="Bergelson J."/>
            <person name="Carrington J.C."/>
            <person name="Gaut B.S."/>
            <person name="Schmutz J."/>
            <person name="Mayer K.F.X."/>
            <person name="Van de Peer Y."/>
            <person name="Grigoriev I.V."/>
            <person name="Nordborg M."/>
            <person name="Weigel D."/>
            <person name="Guo Y.-L."/>
        </authorList>
    </citation>
    <scope>NUCLEOTIDE SEQUENCE [LARGE SCALE GENOMIC DNA]</scope>
    <source>
        <strain evidence="3">cv. MN47</strain>
    </source>
</reference>
<dbReference type="GeneID" id="9323556"/>
<proteinExistence type="predicted"/>
<name>D7KRJ9_ARALL</name>
<evidence type="ECO:0000313" key="3">
    <source>
        <dbReference type="Proteomes" id="UP000008694"/>
    </source>
</evidence>
<sequence>MAKATSSLVVPIIFLVIFALVEQNMGCNDYDVGGNGCDHCRLRCLKYYPPTRKAECQLNHCICIGPCPDDRPHKRFQMLNSSKMYKQKS</sequence>
<dbReference type="EMBL" id="GL348714">
    <property type="protein sequence ID" value="EFH63751.1"/>
    <property type="molecule type" value="Genomic_DNA"/>
</dbReference>
<organism evidence="3">
    <name type="scientific">Arabidopsis lyrata subsp. lyrata</name>
    <name type="common">Lyre-leaved rock-cress</name>
    <dbReference type="NCBI Taxonomy" id="81972"/>
    <lineage>
        <taxon>Eukaryota</taxon>
        <taxon>Viridiplantae</taxon>
        <taxon>Streptophyta</taxon>
        <taxon>Embryophyta</taxon>
        <taxon>Tracheophyta</taxon>
        <taxon>Spermatophyta</taxon>
        <taxon>Magnoliopsida</taxon>
        <taxon>eudicotyledons</taxon>
        <taxon>Gunneridae</taxon>
        <taxon>Pentapetalae</taxon>
        <taxon>rosids</taxon>
        <taxon>malvids</taxon>
        <taxon>Brassicales</taxon>
        <taxon>Brassicaceae</taxon>
        <taxon>Camelineae</taxon>
        <taxon>Arabidopsis</taxon>
    </lineage>
</organism>
<feature type="signal peptide" evidence="1">
    <location>
        <begin position="1"/>
        <end position="23"/>
    </location>
</feature>
<dbReference type="Gramene" id="scaffold_202293.1">
    <property type="protein sequence ID" value="scaffold_202293.1"/>
    <property type="gene ID" value="scaffold_202293.1"/>
</dbReference>
<dbReference type="OrthoDB" id="1021220at2759"/>
<feature type="chain" id="PRO_5036503039" evidence="1">
    <location>
        <begin position="24"/>
        <end position="89"/>
    </location>
</feature>
<evidence type="ECO:0000313" key="2">
    <source>
        <dbReference type="EMBL" id="EFH63751.1"/>
    </source>
</evidence>
<dbReference type="Proteomes" id="UP000008694">
    <property type="component" value="Unassembled WGS sequence"/>
</dbReference>
<protein>
    <submittedName>
        <fullName evidence="2">Low-molecular-weight cysteine-rich 64</fullName>
    </submittedName>
</protein>
<keyword evidence="1" id="KW-0732">Signal</keyword>